<organism evidence="2 3">
    <name type="scientific">Pontivivens marinum</name>
    <dbReference type="NCBI Taxonomy" id="1690039"/>
    <lineage>
        <taxon>Bacteria</taxon>
        <taxon>Pseudomonadati</taxon>
        <taxon>Pseudomonadota</taxon>
        <taxon>Alphaproteobacteria</taxon>
        <taxon>Rhodobacterales</taxon>
        <taxon>Paracoccaceae</taxon>
        <taxon>Pontivivens</taxon>
    </lineage>
</organism>
<dbReference type="RefSeq" id="WP_097928288.1">
    <property type="nucleotide sequence ID" value="NZ_OCTN01000001.1"/>
</dbReference>
<dbReference type="PANTHER" id="PTHR40590:SF1">
    <property type="entry name" value="CYTOPLASMIC PROTEIN"/>
    <property type="match status" value="1"/>
</dbReference>
<accession>A0A2C9CN97</accession>
<evidence type="ECO:0000313" key="3">
    <source>
        <dbReference type="Proteomes" id="UP000220034"/>
    </source>
</evidence>
<evidence type="ECO:0000256" key="1">
    <source>
        <dbReference type="SAM" id="SignalP"/>
    </source>
</evidence>
<dbReference type="InterPro" id="IPR047111">
    <property type="entry name" value="YbaP-like"/>
</dbReference>
<dbReference type="AlphaFoldDB" id="A0A2C9CN97"/>
<name>A0A2C9CN97_9RHOB</name>
<dbReference type="Pfam" id="PF01963">
    <property type="entry name" value="TraB_PrgY_gumN"/>
    <property type="match status" value="1"/>
</dbReference>
<dbReference type="PANTHER" id="PTHR40590">
    <property type="entry name" value="CYTOPLASMIC PROTEIN-RELATED"/>
    <property type="match status" value="1"/>
</dbReference>
<dbReference type="Proteomes" id="UP000220034">
    <property type="component" value="Unassembled WGS sequence"/>
</dbReference>
<dbReference type="EMBL" id="OCTN01000001">
    <property type="protein sequence ID" value="SOH92723.1"/>
    <property type="molecule type" value="Genomic_DNA"/>
</dbReference>
<evidence type="ECO:0000313" key="2">
    <source>
        <dbReference type="EMBL" id="SOH92723.1"/>
    </source>
</evidence>
<feature type="chain" id="PRO_5012858398" description="TraB family protein" evidence="1">
    <location>
        <begin position="21"/>
        <end position="332"/>
    </location>
</feature>
<keyword evidence="3" id="KW-1185">Reference proteome</keyword>
<keyword evidence="1" id="KW-0732">Signal</keyword>
<proteinExistence type="predicted"/>
<dbReference type="CDD" id="cd14789">
    <property type="entry name" value="Tiki"/>
    <property type="match status" value="1"/>
</dbReference>
<sequence>MQHAFASFLIGMTAALPLFAQCAPADLRTELTEAERATIQREVADVPYGIGRAFTAVRGDEELFLFGTLHSAEAGPLPAPLTDALANASQVFVEVTIAENERLARQMQTNPGLIMNMEGDGLLETLSAKEWNVLTTAFEPYGMPAAAVDRLQPWFAGMMLALPACELMNQAQGAQAIDAQIEQIASGQGKPVLGLETAMQAIDALASMPEPVQMDFLRIGISTAEIAEPLFMTVAQIYAEGRIAEVYALSNVFSARVAPMDEVETMSEAVFDALLVGRNNNWMPAILDAAQNGPAVIAVGALHLGGEEGLLRLLEGEGFDITRVNLDGEVSE</sequence>
<feature type="signal peptide" evidence="1">
    <location>
        <begin position="1"/>
        <end position="20"/>
    </location>
</feature>
<gene>
    <name evidence="2" type="ORF">SAMN06273572_101571</name>
</gene>
<dbReference type="InterPro" id="IPR002816">
    <property type="entry name" value="TraB/PrgY/GumN_fam"/>
</dbReference>
<reference evidence="3" key="1">
    <citation type="submission" date="2017-09" db="EMBL/GenBank/DDBJ databases">
        <authorList>
            <person name="Varghese N."/>
            <person name="Submissions S."/>
        </authorList>
    </citation>
    <scope>NUCLEOTIDE SEQUENCE [LARGE SCALE GENOMIC DNA]</scope>
    <source>
        <strain evidence="3">C7</strain>
    </source>
</reference>
<dbReference type="OrthoDB" id="9806326at2"/>
<evidence type="ECO:0008006" key="4">
    <source>
        <dbReference type="Google" id="ProtNLM"/>
    </source>
</evidence>
<protein>
    <recommendedName>
        <fullName evidence="4">TraB family protein</fullName>
    </recommendedName>
</protein>